<reference evidence="2 4" key="3">
    <citation type="submission" date="2017-07" db="EMBL/GenBank/DDBJ databases">
        <title>Prevalence of linear plasmids in Cutibacterium (Propionibacterium) acnes isolates obtained from prostatic tissue.</title>
        <authorList>
            <person name="Davidsson S."/>
            <person name="Carlsson J."/>
            <person name="Molling P."/>
            <person name="Andren O."/>
            <person name="Andersson S.-O."/>
            <person name="Brzuszkiewicz E."/>
            <person name="Poehlein A."/>
            <person name="Al-Zeer M."/>
            <person name="Brinkmann V."/>
            <person name="Scavenius C."/>
            <person name="Nazipi S."/>
            <person name="Soderquist B."/>
            <person name="Bruggemann H."/>
        </authorList>
    </citation>
    <scope>NUCLEOTIDE SEQUENCE [LARGE SCALE GENOMIC DNA]</scope>
    <source>
        <strain evidence="2 4">DSM 753</strain>
    </source>
</reference>
<dbReference type="HOGENOM" id="CLU_2192433_0_0_9"/>
<comment type="caution">
    <text evidence="1">The sequence shown here is derived from an EMBL/GenBank/DDBJ whole genome shotgun (WGS) entry which is preliminary data.</text>
</comment>
<evidence type="ECO:0000313" key="3">
    <source>
        <dbReference type="Proteomes" id="UP000003490"/>
    </source>
</evidence>
<dbReference type="EMBL" id="NOXF01000015">
    <property type="protein sequence ID" value="PEQ23477.1"/>
    <property type="molecule type" value="Genomic_DNA"/>
</dbReference>
<gene>
    <name evidence="2" type="ORF">CH238_13580</name>
    <name evidence="1" type="ORF">CLOLEP_03524</name>
</gene>
<evidence type="ECO:0000313" key="2">
    <source>
        <dbReference type="EMBL" id="PEQ23477.1"/>
    </source>
</evidence>
<evidence type="ECO:0000313" key="1">
    <source>
        <dbReference type="EMBL" id="EDO59476.1"/>
    </source>
</evidence>
<reference evidence="1 3" key="2">
    <citation type="submission" date="2007-08" db="EMBL/GenBank/DDBJ databases">
        <authorList>
            <person name="Fulton L."/>
            <person name="Clifton S."/>
            <person name="Fulton B."/>
            <person name="Xu J."/>
            <person name="Minx P."/>
            <person name="Pepin K.H."/>
            <person name="Johnson M."/>
            <person name="Thiruvilangam P."/>
            <person name="Bhonagiri V."/>
            <person name="Nash W.E."/>
            <person name="Wang C."/>
            <person name="Mardis E.R."/>
            <person name="Wilson R.K."/>
        </authorList>
    </citation>
    <scope>NUCLEOTIDE SEQUENCE [LARGE SCALE GENOMIC DNA]</scope>
    <source>
        <strain evidence="1 3">DSM 753</strain>
    </source>
</reference>
<name>A7VY48_9FIRM</name>
<protein>
    <submittedName>
        <fullName evidence="1">Uncharacterized protein</fullName>
    </submittedName>
</protein>
<dbReference type="Proteomes" id="UP000003490">
    <property type="component" value="Unassembled WGS sequence"/>
</dbReference>
<dbReference type="AlphaFoldDB" id="A7VY48"/>
<organism evidence="1 3">
    <name type="scientific">[Clostridium] leptum DSM 753</name>
    <dbReference type="NCBI Taxonomy" id="428125"/>
    <lineage>
        <taxon>Bacteria</taxon>
        <taxon>Bacillati</taxon>
        <taxon>Bacillota</taxon>
        <taxon>Clostridia</taxon>
        <taxon>Eubacteriales</taxon>
        <taxon>Oscillospiraceae</taxon>
        <taxon>Oscillospiraceae incertae sedis</taxon>
    </lineage>
</organism>
<sequence length="108" mass="12314">MSRTIIISRLMELLRNTEDESGRFADPTAGLSVGARYLFDNVLIPLMNGAEVNTGSLDMDRFDREDIGTIFDFYTDNYTGYSQEFSRLRNYYDVCCGAPPVCRRTAFL</sequence>
<dbReference type="EMBL" id="ABCB02000021">
    <property type="protein sequence ID" value="EDO59476.1"/>
    <property type="molecule type" value="Genomic_DNA"/>
</dbReference>
<accession>A7VY48</accession>
<proteinExistence type="predicted"/>
<dbReference type="OrthoDB" id="10010554at2"/>
<evidence type="ECO:0000313" key="4">
    <source>
        <dbReference type="Proteomes" id="UP000220611"/>
    </source>
</evidence>
<reference evidence="1 3" key="1">
    <citation type="submission" date="2007-08" db="EMBL/GenBank/DDBJ databases">
        <title>Draft genome sequence of Clostridium leptum (DSM 753).</title>
        <authorList>
            <person name="Sudarsanam P."/>
            <person name="Ley R."/>
            <person name="Guruge J."/>
            <person name="Turnbaugh P.J."/>
            <person name="Mahowald M."/>
            <person name="Liep D."/>
            <person name="Gordon J."/>
        </authorList>
    </citation>
    <scope>NUCLEOTIDE SEQUENCE [LARGE SCALE GENOMIC DNA]</scope>
    <source>
        <strain evidence="1 3">DSM 753</strain>
    </source>
</reference>
<keyword evidence="4" id="KW-1185">Reference proteome</keyword>
<dbReference type="Proteomes" id="UP000220611">
    <property type="component" value="Unassembled WGS sequence"/>
</dbReference>